<dbReference type="RefSeq" id="XP_029637869.1">
    <property type="nucleotide sequence ID" value="XM_029782009.2"/>
</dbReference>
<reference evidence="10" key="1">
    <citation type="submission" date="2025-08" db="UniProtKB">
        <authorList>
            <consortium name="RefSeq"/>
        </authorList>
    </citation>
    <scope>IDENTIFICATION</scope>
</reference>
<dbReference type="Gene3D" id="2.60.370.10">
    <property type="entry name" value="Ctag/Cox11"/>
    <property type="match status" value="1"/>
</dbReference>
<feature type="transmembrane region" description="Helical" evidence="8">
    <location>
        <begin position="112"/>
        <end position="131"/>
    </location>
</feature>
<dbReference type="Pfam" id="PF04442">
    <property type="entry name" value="CtaG_Cox11"/>
    <property type="match status" value="1"/>
</dbReference>
<sequence>MWNLTKISPCIPVISRTTNNLCWRAGLYKSYSTCHHDRMKTQILQSSNVYNTAIKKYFSSFLNGQNKHVSQGFDVHPLMLQRKFLKRSYKPVLFRSTSTRRGSKDAHRKRTILIYVCSVGIFMVGMSYAGVPLYRLFCQATGLGGQAVAGHDNSRVESMNKVTNRSILVRFNADVSSSMQWNFRPHQPSVRVLPGETALAFYSAKNPTDKPIIGISTYNIIPYEAAMYFNKIQCFCFEEQRLNPHEQVDMPVFFYIDPDFVEDPKLENVDTITLSYTFFEAKDGLKLPMPNYITS</sequence>
<evidence type="ECO:0000256" key="4">
    <source>
        <dbReference type="ARBA" id="ARBA00022989"/>
    </source>
</evidence>
<evidence type="ECO:0000256" key="2">
    <source>
        <dbReference type="ARBA" id="ARBA00004243"/>
    </source>
</evidence>
<dbReference type="FunFam" id="2.60.370.10:FF:000001">
    <property type="entry name" value="COX11 cytochrome c oxidase assembly homolog"/>
    <property type="match status" value="1"/>
</dbReference>
<dbReference type="InterPro" id="IPR007533">
    <property type="entry name" value="Cyt_c_oxidase_assmbl_CtaG"/>
</dbReference>
<comment type="subunit">
    <text evidence="6">Interacts with CNNM4/ACDP4. Interacts with RANBP2.</text>
</comment>
<comment type="function">
    <text evidence="1">Exerts its effect at some terminal stage of cytochrome c oxidase synthesis, probably by being involved in the insertion of the copper B into subunit I.</text>
</comment>
<evidence type="ECO:0000256" key="7">
    <source>
        <dbReference type="ARBA" id="ARBA00068998"/>
    </source>
</evidence>
<dbReference type="AlphaFoldDB" id="A0A6P7SHI5"/>
<organism evidence="9 10">
    <name type="scientific">Octopus sinensis</name>
    <name type="common">East Asian common octopus</name>
    <dbReference type="NCBI Taxonomy" id="2607531"/>
    <lineage>
        <taxon>Eukaryota</taxon>
        <taxon>Metazoa</taxon>
        <taxon>Spiralia</taxon>
        <taxon>Lophotrochozoa</taxon>
        <taxon>Mollusca</taxon>
        <taxon>Cephalopoda</taxon>
        <taxon>Coleoidea</taxon>
        <taxon>Octopodiformes</taxon>
        <taxon>Octopoda</taxon>
        <taxon>Incirrata</taxon>
        <taxon>Octopodidae</taxon>
        <taxon>Octopus</taxon>
    </lineage>
</organism>
<dbReference type="InterPro" id="IPR023471">
    <property type="entry name" value="CtaG/Cox11_dom_sf"/>
</dbReference>
<gene>
    <name evidence="10" type="primary">LOC115213089</name>
</gene>
<proteinExistence type="inferred from homology"/>
<dbReference type="GO" id="GO:0005507">
    <property type="term" value="F:copper ion binding"/>
    <property type="evidence" value="ECO:0007669"/>
    <property type="project" value="InterPro"/>
</dbReference>
<keyword evidence="5 8" id="KW-0472">Membrane</keyword>
<dbReference type="HAMAP" id="MF_00155">
    <property type="entry name" value="CtaG"/>
    <property type="match status" value="1"/>
</dbReference>
<accession>A0A6P7SHI5</accession>
<protein>
    <recommendedName>
        <fullName evidence="7">Cytochrome c oxidase assembly protein COX11, mitochondrial</fullName>
    </recommendedName>
</protein>
<dbReference type="Proteomes" id="UP000515154">
    <property type="component" value="Linkage group LG6"/>
</dbReference>
<dbReference type="NCBIfam" id="NF003465">
    <property type="entry name" value="PRK05089.1"/>
    <property type="match status" value="1"/>
</dbReference>
<evidence type="ECO:0000256" key="5">
    <source>
        <dbReference type="ARBA" id="ARBA00023136"/>
    </source>
</evidence>
<evidence type="ECO:0000256" key="3">
    <source>
        <dbReference type="ARBA" id="ARBA00022692"/>
    </source>
</evidence>
<evidence type="ECO:0000313" key="9">
    <source>
        <dbReference type="Proteomes" id="UP000515154"/>
    </source>
</evidence>
<evidence type="ECO:0000256" key="8">
    <source>
        <dbReference type="SAM" id="Phobius"/>
    </source>
</evidence>
<evidence type="ECO:0000256" key="1">
    <source>
        <dbReference type="ARBA" id="ARBA00004007"/>
    </source>
</evidence>
<comment type="subcellular location">
    <subcellularLocation>
        <location evidence="2">Mitochondrion inner membrane</location>
        <topology evidence="2">Single-pass membrane protein</topology>
        <orientation evidence="2">Intermembrane side</orientation>
    </subcellularLocation>
</comment>
<evidence type="ECO:0000313" key="10">
    <source>
        <dbReference type="RefSeq" id="XP_029637869.1"/>
    </source>
</evidence>
<dbReference type="SUPFAM" id="SSF110111">
    <property type="entry name" value="Ctag/Cox11"/>
    <property type="match status" value="1"/>
</dbReference>
<keyword evidence="3 8" id="KW-0812">Transmembrane</keyword>
<name>A0A6P7SHI5_9MOLL</name>
<dbReference type="PANTHER" id="PTHR21320">
    <property type="entry name" value="CYTOCHROME C OXIDASE ASSEMBLY PROTEIN COX11-RELATED"/>
    <property type="match status" value="1"/>
</dbReference>
<dbReference type="KEGG" id="osn:115213089"/>
<evidence type="ECO:0000256" key="6">
    <source>
        <dbReference type="ARBA" id="ARBA00063165"/>
    </source>
</evidence>
<dbReference type="PANTHER" id="PTHR21320:SF3">
    <property type="entry name" value="CYTOCHROME C OXIDASE ASSEMBLY PROTEIN COX11, MITOCHONDRIAL-RELATED"/>
    <property type="match status" value="1"/>
</dbReference>
<keyword evidence="4 8" id="KW-1133">Transmembrane helix</keyword>
<keyword evidence="9" id="KW-1185">Reference proteome</keyword>
<dbReference type="GO" id="GO:0005743">
    <property type="term" value="C:mitochondrial inner membrane"/>
    <property type="evidence" value="ECO:0007669"/>
    <property type="project" value="UniProtKB-SubCell"/>
</dbReference>